<dbReference type="AlphaFoldDB" id="A0A506PIX4"/>
<sequence>MNYITRFFLVITVLVTFNSCFEDSDDNLIAASEINDFVWKGMNLVYLYKSEIPDLANDRFSSLEEYTNYLNSFSTPESLFESLIFDRQNVDKFSVIIPNYVEFLQQQQGISLNNGADFLFYLEPGSQTNVFGVVRLVFDGSPADQAGLQRGQVFNAVDGIGLTVDNLNNLLNQNSYTLNLADYNDNGTPEVADDTIESNSQSVSLTKINFTRNPVVTTEVINLNGTNVGYLHYTGFNNNFETQLNQAFATFAGANVQHLVVDLRYNPGGVINTAARLGSMITGQFNGQVFSKLFYNEDLQSNNTDFNFTNTISGGATINSLNLSKVYVITSSRSASASELLINSLRPYIEVVQVGDVTSGKTQASITIFDSPDLSIDDVNPSHTYAMQPLVAISVNKDEVEVPPTGIVPDISIREVPNNLGVLGDVNEPLLAAVLSNIEGLGRSFPLFFETLKPVNYKTEDSKFNDKLLINQEDFSLKLQK</sequence>
<organism evidence="2 3">
    <name type="scientific">Paucihalobacter ruber</name>
    <dbReference type="NCBI Taxonomy" id="2567861"/>
    <lineage>
        <taxon>Bacteria</taxon>
        <taxon>Pseudomonadati</taxon>
        <taxon>Bacteroidota</taxon>
        <taxon>Flavobacteriia</taxon>
        <taxon>Flavobacteriales</taxon>
        <taxon>Flavobacteriaceae</taxon>
        <taxon>Paucihalobacter</taxon>
    </lineage>
</organism>
<dbReference type="RefSeq" id="WP_140989639.1">
    <property type="nucleotide sequence ID" value="NZ_VHIQ01000003.1"/>
</dbReference>
<dbReference type="InterPro" id="IPR029045">
    <property type="entry name" value="ClpP/crotonase-like_dom_sf"/>
</dbReference>
<name>A0A506PIX4_9FLAO</name>
<dbReference type="GO" id="GO:0004175">
    <property type="term" value="F:endopeptidase activity"/>
    <property type="evidence" value="ECO:0007669"/>
    <property type="project" value="TreeGrafter"/>
</dbReference>
<dbReference type="SMART" id="SM00245">
    <property type="entry name" value="TSPc"/>
    <property type="match status" value="1"/>
</dbReference>
<dbReference type="Pfam" id="PF03572">
    <property type="entry name" value="Peptidase_S41"/>
    <property type="match status" value="1"/>
</dbReference>
<dbReference type="InterPro" id="IPR036034">
    <property type="entry name" value="PDZ_sf"/>
</dbReference>
<dbReference type="PANTHER" id="PTHR32060:SF22">
    <property type="entry name" value="CARBOXYL-TERMINAL-PROCESSING PEPTIDASE 3, CHLOROPLASTIC"/>
    <property type="match status" value="1"/>
</dbReference>
<evidence type="ECO:0000259" key="1">
    <source>
        <dbReference type="SMART" id="SM00245"/>
    </source>
</evidence>
<dbReference type="InterPro" id="IPR041613">
    <property type="entry name" value="Pept_S41_N"/>
</dbReference>
<reference evidence="2 3" key="1">
    <citation type="submission" date="2019-06" db="EMBL/GenBank/DDBJ databases">
        <title>Flavobacteriaceae Paucihalobacterium erythroidium CWB-1, complete genome.</title>
        <authorList>
            <person name="Wu S."/>
        </authorList>
    </citation>
    <scope>NUCLEOTIDE SEQUENCE [LARGE SCALE GENOMIC DNA]</scope>
    <source>
        <strain evidence="2 3">CWB-1</strain>
    </source>
</reference>
<feature type="domain" description="Tail specific protease" evidence="1">
    <location>
        <begin position="198"/>
        <end position="414"/>
    </location>
</feature>
<dbReference type="Gene3D" id="3.90.226.10">
    <property type="entry name" value="2-enoyl-CoA Hydratase, Chain A, domain 1"/>
    <property type="match status" value="1"/>
</dbReference>
<dbReference type="OrthoDB" id="7168509at2"/>
<dbReference type="Proteomes" id="UP000317332">
    <property type="component" value="Unassembled WGS sequence"/>
</dbReference>
<proteinExistence type="predicted"/>
<accession>A0A506PIX4</accession>
<dbReference type="SUPFAM" id="SSF50156">
    <property type="entry name" value="PDZ domain-like"/>
    <property type="match status" value="1"/>
</dbReference>
<dbReference type="InterPro" id="IPR005151">
    <property type="entry name" value="Tail-specific_protease"/>
</dbReference>
<keyword evidence="3" id="KW-1185">Reference proteome</keyword>
<protein>
    <submittedName>
        <fullName evidence="2">Peptidase S41</fullName>
    </submittedName>
</protein>
<comment type="caution">
    <text evidence="2">The sequence shown here is derived from an EMBL/GenBank/DDBJ whole genome shotgun (WGS) entry which is preliminary data.</text>
</comment>
<evidence type="ECO:0000313" key="3">
    <source>
        <dbReference type="Proteomes" id="UP000317332"/>
    </source>
</evidence>
<dbReference type="PANTHER" id="PTHR32060">
    <property type="entry name" value="TAIL-SPECIFIC PROTEASE"/>
    <property type="match status" value="1"/>
</dbReference>
<dbReference type="Pfam" id="PF18294">
    <property type="entry name" value="Pept_S41_N"/>
    <property type="match status" value="1"/>
</dbReference>
<dbReference type="SUPFAM" id="SSF52096">
    <property type="entry name" value="ClpP/crotonase"/>
    <property type="match status" value="1"/>
</dbReference>
<dbReference type="CDD" id="cd07561">
    <property type="entry name" value="Peptidase_S41_CPP_like"/>
    <property type="match status" value="1"/>
</dbReference>
<gene>
    <name evidence="2" type="ORF">FJ651_06350</name>
</gene>
<dbReference type="Gene3D" id="3.30.750.170">
    <property type="match status" value="1"/>
</dbReference>
<dbReference type="Gene3D" id="2.30.42.10">
    <property type="match status" value="1"/>
</dbReference>
<dbReference type="GO" id="GO:0006508">
    <property type="term" value="P:proteolysis"/>
    <property type="evidence" value="ECO:0007669"/>
    <property type="project" value="InterPro"/>
</dbReference>
<evidence type="ECO:0000313" key="2">
    <source>
        <dbReference type="EMBL" id="TPV33773.1"/>
    </source>
</evidence>
<dbReference type="GO" id="GO:0008236">
    <property type="term" value="F:serine-type peptidase activity"/>
    <property type="evidence" value="ECO:0007669"/>
    <property type="project" value="InterPro"/>
</dbReference>
<dbReference type="EMBL" id="VHIQ01000003">
    <property type="protein sequence ID" value="TPV33773.1"/>
    <property type="molecule type" value="Genomic_DNA"/>
</dbReference>